<evidence type="ECO:0000256" key="1">
    <source>
        <dbReference type="SAM" id="MobiDB-lite"/>
    </source>
</evidence>
<dbReference type="GeneID" id="87817759"/>
<evidence type="ECO:0000313" key="3">
    <source>
        <dbReference type="Proteomes" id="UP001302676"/>
    </source>
</evidence>
<proteinExistence type="predicted"/>
<accession>A0AAN6V0M5</accession>
<dbReference type="EMBL" id="MU853596">
    <property type="protein sequence ID" value="KAK4142555.1"/>
    <property type="molecule type" value="Genomic_DNA"/>
</dbReference>
<name>A0AAN6V0M5_9PEZI</name>
<gene>
    <name evidence="2" type="ORF">C8A04DRAFT_29832</name>
</gene>
<dbReference type="RefSeq" id="XP_062635926.1">
    <property type="nucleotide sequence ID" value="XM_062781146.1"/>
</dbReference>
<reference evidence="2" key="1">
    <citation type="journal article" date="2023" name="Mol. Phylogenet. Evol.">
        <title>Genome-scale phylogeny and comparative genomics of the fungal order Sordariales.</title>
        <authorList>
            <person name="Hensen N."/>
            <person name="Bonometti L."/>
            <person name="Westerberg I."/>
            <person name="Brannstrom I.O."/>
            <person name="Guillou S."/>
            <person name="Cros-Aarteil S."/>
            <person name="Calhoun S."/>
            <person name="Haridas S."/>
            <person name="Kuo A."/>
            <person name="Mondo S."/>
            <person name="Pangilinan J."/>
            <person name="Riley R."/>
            <person name="LaButti K."/>
            <person name="Andreopoulos B."/>
            <person name="Lipzen A."/>
            <person name="Chen C."/>
            <person name="Yan M."/>
            <person name="Daum C."/>
            <person name="Ng V."/>
            <person name="Clum A."/>
            <person name="Steindorff A."/>
            <person name="Ohm R.A."/>
            <person name="Martin F."/>
            <person name="Silar P."/>
            <person name="Natvig D.O."/>
            <person name="Lalanne C."/>
            <person name="Gautier V."/>
            <person name="Ament-Velasquez S.L."/>
            <person name="Kruys A."/>
            <person name="Hutchinson M.I."/>
            <person name="Powell A.J."/>
            <person name="Barry K."/>
            <person name="Miller A.N."/>
            <person name="Grigoriev I.V."/>
            <person name="Debuchy R."/>
            <person name="Gladieux P."/>
            <person name="Hiltunen Thoren M."/>
            <person name="Johannesson H."/>
        </authorList>
    </citation>
    <scope>NUCLEOTIDE SEQUENCE</scope>
    <source>
        <strain evidence="2">CBS 141.50</strain>
    </source>
</reference>
<dbReference type="AlphaFoldDB" id="A0AAN6V0M5"/>
<reference evidence="2" key="2">
    <citation type="submission" date="2023-05" db="EMBL/GenBank/DDBJ databases">
        <authorList>
            <consortium name="Lawrence Berkeley National Laboratory"/>
            <person name="Steindorff A."/>
            <person name="Hensen N."/>
            <person name="Bonometti L."/>
            <person name="Westerberg I."/>
            <person name="Brannstrom I.O."/>
            <person name="Guillou S."/>
            <person name="Cros-Aarteil S."/>
            <person name="Calhoun S."/>
            <person name="Haridas S."/>
            <person name="Kuo A."/>
            <person name="Mondo S."/>
            <person name="Pangilinan J."/>
            <person name="Riley R."/>
            <person name="Labutti K."/>
            <person name="Andreopoulos B."/>
            <person name="Lipzen A."/>
            <person name="Chen C."/>
            <person name="Yanf M."/>
            <person name="Daum C."/>
            <person name="Ng V."/>
            <person name="Clum A."/>
            <person name="Ohm R."/>
            <person name="Martin F."/>
            <person name="Silar P."/>
            <person name="Natvig D."/>
            <person name="Lalanne C."/>
            <person name="Gautier V."/>
            <person name="Ament-Velasquez S.L."/>
            <person name="Kruys A."/>
            <person name="Hutchinson M.I."/>
            <person name="Powell A.J."/>
            <person name="Barry K."/>
            <person name="Miller A.N."/>
            <person name="Grigoriev I.V."/>
            <person name="Debuchy R."/>
            <person name="Gladieux P."/>
            <person name="Thoren M.H."/>
            <person name="Johannesson H."/>
        </authorList>
    </citation>
    <scope>NUCLEOTIDE SEQUENCE</scope>
    <source>
        <strain evidence="2">CBS 141.50</strain>
    </source>
</reference>
<dbReference type="Proteomes" id="UP001302676">
    <property type="component" value="Unassembled WGS sequence"/>
</dbReference>
<sequence>MVAPRAKLSFDYGYKLGEMLFDRSPEQLVPLLAIPIRPPNSISETPPQAPSEPSAPSQQHLSESLGTNITRHKAAGDSKRKVDDDEQLAAISPQQHKRAKAEDDNHDHEHDLTPEIVTTRATATFCGLPTELHRLVFSHIKPIPDLICLGLTNRYFWAIGREFVHDYYTSFFGTWAGQNIVCVGEDVKPGSYPPGLFSAEEVEEFRERKTIIPFDGDHWFEGEEDVGDVTFFKVPFTLYHTSFPGISKMQGEHDLVSQSREIYYECNDRIEGYDKPREIGFSLARPEIFVKQATYFPEDQPWILRNLTTKEFVRAEAIALKPEYIHGPHIDVLGFGQIVMSRVGWSTSNSVSMKNPDNIMTRGVWAGHRFDITTVARHEDETRAEEWKDASEEVAEATFGIWESEFGPDWRETFCRNWNWPAGAR</sequence>
<keyword evidence="3" id="KW-1185">Reference proteome</keyword>
<organism evidence="2 3">
    <name type="scientific">Dichotomopilus funicola</name>
    <dbReference type="NCBI Taxonomy" id="1934379"/>
    <lineage>
        <taxon>Eukaryota</taxon>
        <taxon>Fungi</taxon>
        <taxon>Dikarya</taxon>
        <taxon>Ascomycota</taxon>
        <taxon>Pezizomycotina</taxon>
        <taxon>Sordariomycetes</taxon>
        <taxon>Sordariomycetidae</taxon>
        <taxon>Sordariales</taxon>
        <taxon>Chaetomiaceae</taxon>
        <taxon>Dichotomopilus</taxon>
    </lineage>
</organism>
<dbReference type="SUPFAM" id="SSF81383">
    <property type="entry name" value="F-box domain"/>
    <property type="match status" value="1"/>
</dbReference>
<feature type="compositionally biased region" description="Low complexity" evidence="1">
    <location>
        <begin position="43"/>
        <end position="59"/>
    </location>
</feature>
<evidence type="ECO:0000313" key="2">
    <source>
        <dbReference type="EMBL" id="KAK4142555.1"/>
    </source>
</evidence>
<dbReference type="InterPro" id="IPR036047">
    <property type="entry name" value="F-box-like_dom_sf"/>
</dbReference>
<evidence type="ECO:0008006" key="4">
    <source>
        <dbReference type="Google" id="ProtNLM"/>
    </source>
</evidence>
<feature type="region of interest" description="Disordered" evidence="1">
    <location>
        <begin position="39"/>
        <end position="61"/>
    </location>
</feature>
<comment type="caution">
    <text evidence="2">The sequence shown here is derived from an EMBL/GenBank/DDBJ whole genome shotgun (WGS) entry which is preliminary data.</text>
</comment>
<dbReference type="CDD" id="cd09917">
    <property type="entry name" value="F-box_SF"/>
    <property type="match status" value="1"/>
</dbReference>
<protein>
    <recommendedName>
        <fullName evidence="4">F-box domain-containing protein</fullName>
    </recommendedName>
</protein>